<dbReference type="InterPro" id="IPR023780">
    <property type="entry name" value="Chromo_domain"/>
</dbReference>
<dbReference type="Gene3D" id="2.40.50.40">
    <property type="match status" value="1"/>
</dbReference>
<dbReference type="SUPFAM" id="SSF54160">
    <property type="entry name" value="Chromo domain-like"/>
    <property type="match status" value="1"/>
</dbReference>
<accession>A0AB34J3T6</accession>
<dbReference type="InterPro" id="IPR016197">
    <property type="entry name" value="Chromo-like_dom_sf"/>
</dbReference>
<sequence>MPGTKKSGKRKTAPPQNVIQKPQGQTGKQRTPIGAFDPAAGKDIYEPEMICGQRMEKGVTKFLVKWVGYAERANAWEPIEHLASCEDLIVEFKERKKIRLAQLDAAAEKARIEKEARLRVSPPHDMAS</sequence>
<comment type="caution">
    <text evidence="3">The sequence shown here is derived from an EMBL/GenBank/DDBJ whole genome shotgun (WGS) entry which is preliminary data.</text>
</comment>
<evidence type="ECO:0000259" key="2">
    <source>
        <dbReference type="PROSITE" id="PS50013"/>
    </source>
</evidence>
<organism evidence="3 4">
    <name type="scientific">Prymnesium parvum</name>
    <name type="common">Toxic golden alga</name>
    <dbReference type="NCBI Taxonomy" id="97485"/>
    <lineage>
        <taxon>Eukaryota</taxon>
        <taxon>Haptista</taxon>
        <taxon>Haptophyta</taxon>
        <taxon>Prymnesiophyceae</taxon>
        <taxon>Prymnesiales</taxon>
        <taxon>Prymnesiaceae</taxon>
        <taxon>Prymnesium</taxon>
    </lineage>
</organism>
<evidence type="ECO:0000256" key="1">
    <source>
        <dbReference type="SAM" id="MobiDB-lite"/>
    </source>
</evidence>
<dbReference type="EMBL" id="JBGBPQ010000014">
    <property type="protein sequence ID" value="KAL1511601.1"/>
    <property type="molecule type" value="Genomic_DNA"/>
</dbReference>
<dbReference type="InterPro" id="IPR000953">
    <property type="entry name" value="Chromo/chromo_shadow_dom"/>
</dbReference>
<dbReference type="AlphaFoldDB" id="A0AB34J3T6"/>
<proteinExistence type="predicted"/>
<dbReference type="InterPro" id="IPR044251">
    <property type="entry name" value="LHP1-like"/>
</dbReference>
<protein>
    <recommendedName>
        <fullName evidence="2">Chromo domain-containing protein</fullName>
    </recommendedName>
</protein>
<feature type="compositionally biased region" description="Polar residues" evidence="1">
    <location>
        <begin position="14"/>
        <end position="29"/>
    </location>
</feature>
<evidence type="ECO:0000313" key="3">
    <source>
        <dbReference type="EMBL" id="KAL1511601.1"/>
    </source>
</evidence>
<name>A0AB34J3T6_PRYPA</name>
<dbReference type="Pfam" id="PF00385">
    <property type="entry name" value="Chromo"/>
    <property type="match status" value="1"/>
</dbReference>
<feature type="region of interest" description="Disordered" evidence="1">
    <location>
        <begin position="1"/>
        <end position="40"/>
    </location>
</feature>
<evidence type="ECO:0000313" key="4">
    <source>
        <dbReference type="Proteomes" id="UP001515480"/>
    </source>
</evidence>
<reference evidence="3 4" key="1">
    <citation type="journal article" date="2024" name="Science">
        <title>Giant polyketide synthase enzymes in the biosynthesis of giant marine polyether toxins.</title>
        <authorList>
            <person name="Fallon T.R."/>
            <person name="Shende V.V."/>
            <person name="Wierzbicki I.H."/>
            <person name="Pendleton A.L."/>
            <person name="Watervoot N.F."/>
            <person name="Auber R.P."/>
            <person name="Gonzalez D.J."/>
            <person name="Wisecaver J.H."/>
            <person name="Moore B.S."/>
        </authorList>
    </citation>
    <scope>NUCLEOTIDE SEQUENCE [LARGE SCALE GENOMIC DNA]</scope>
    <source>
        <strain evidence="3 4">12B1</strain>
    </source>
</reference>
<dbReference type="PANTHER" id="PTHR47240:SF2">
    <property type="entry name" value="CHROMO DOMAIN-CONTAINING PROTEIN LHP1"/>
    <property type="match status" value="1"/>
</dbReference>
<dbReference type="GO" id="GO:0031507">
    <property type="term" value="P:heterochromatin formation"/>
    <property type="evidence" value="ECO:0007669"/>
    <property type="project" value="InterPro"/>
</dbReference>
<dbReference type="PROSITE" id="PS50013">
    <property type="entry name" value="CHROMO_2"/>
    <property type="match status" value="1"/>
</dbReference>
<feature type="compositionally biased region" description="Basic residues" evidence="1">
    <location>
        <begin position="1"/>
        <end position="12"/>
    </location>
</feature>
<dbReference type="PANTHER" id="PTHR47240">
    <property type="entry name" value="CHROMO DOMAIN-CONTAINING PROTEIN LHP1"/>
    <property type="match status" value="1"/>
</dbReference>
<dbReference type="Proteomes" id="UP001515480">
    <property type="component" value="Unassembled WGS sequence"/>
</dbReference>
<gene>
    <name evidence="3" type="ORF">AB1Y20_006395</name>
</gene>
<dbReference type="CDD" id="cd00024">
    <property type="entry name" value="CD_CSD"/>
    <property type="match status" value="1"/>
</dbReference>
<feature type="domain" description="Chromo" evidence="2">
    <location>
        <begin position="45"/>
        <end position="104"/>
    </location>
</feature>
<keyword evidence="4" id="KW-1185">Reference proteome</keyword>
<dbReference type="SMART" id="SM00298">
    <property type="entry name" value="CHROMO"/>
    <property type="match status" value="1"/>
</dbReference>